<dbReference type="GO" id="GO:0005524">
    <property type="term" value="F:ATP binding"/>
    <property type="evidence" value="ECO:0007669"/>
    <property type="project" value="UniProtKB-KW"/>
</dbReference>
<dbReference type="InterPro" id="IPR003439">
    <property type="entry name" value="ABC_transporter-like_ATP-bd"/>
</dbReference>
<gene>
    <name evidence="6" type="ORF">METZ01_LOCUS408233</name>
</gene>
<dbReference type="Pfam" id="PF00005">
    <property type="entry name" value="ABC_tran"/>
    <property type="match status" value="1"/>
</dbReference>
<keyword evidence="3" id="KW-0547">Nucleotide-binding</keyword>
<keyword evidence="2" id="KW-0813">Transport</keyword>
<dbReference type="PANTHER" id="PTHR42711">
    <property type="entry name" value="ABC TRANSPORTER ATP-BINDING PROTEIN"/>
    <property type="match status" value="1"/>
</dbReference>
<dbReference type="PROSITE" id="PS00211">
    <property type="entry name" value="ABC_TRANSPORTER_1"/>
    <property type="match status" value="1"/>
</dbReference>
<dbReference type="SMART" id="SM00382">
    <property type="entry name" value="AAA"/>
    <property type="match status" value="1"/>
</dbReference>
<dbReference type="InterPro" id="IPR050763">
    <property type="entry name" value="ABC_transporter_ATP-binding"/>
</dbReference>
<keyword evidence="4" id="KW-0067">ATP-binding</keyword>
<dbReference type="Gene3D" id="3.40.50.300">
    <property type="entry name" value="P-loop containing nucleotide triphosphate hydrolases"/>
    <property type="match status" value="1"/>
</dbReference>
<evidence type="ECO:0000256" key="1">
    <source>
        <dbReference type="ARBA" id="ARBA00005417"/>
    </source>
</evidence>
<feature type="non-terminal residue" evidence="6">
    <location>
        <position position="1"/>
    </location>
</feature>
<feature type="non-terminal residue" evidence="6">
    <location>
        <position position="220"/>
    </location>
</feature>
<accession>A0A382W9L5</accession>
<dbReference type="EMBL" id="UINC01158053">
    <property type="protein sequence ID" value="SVD55379.1"/>
    <property type="molecule type" value="Genomic_DNA"/>
</dbReference>
<name>A0A382W9L5_9ZZZZ</name>
<dbReference type="PANTHER" id="PTHR42711:SF5">
    <property type="entry name" value="ABC TRANSPORTER ATP-BINDING PROTEIN NATA"/>
    <property type="match status" value="1"/>
</dbReference>
<proteinExistence type="inferred from homology"/>
<dbReference type="InterPro" id="IPR017871">
    <property type="entry name" value="ABC_transporter-like_CS"/>
</dbReference>
<evidence type="ECO:0000259" key="5">
    <source>
        <dbReference type="PROSITE" id="PS50893"/>
    </source>
</evidence>
<comment type="similarity">
    <text evidence="1">Belongs to the ABC transporter superfamily.</text>
</comment>
<organism evidence="6">
    <name type="scientific">marine metagenome</name>
    <dbReference type="NCBI Taxonomy" id="408172"/>
    <lineage>
        <taxon>unclassified sequences</taxon>
        <taxon>metagenomes</taxon>
        <taxon>ecological metagenomes</taxon>
    </lineage>
</organism>
<evidence type="ECO:0000256" key="3">
    <source>
        <dbReference type="ARBA" id="ARBA00022741"/>
    </source>
</evidence>
<evidence type="ECO:0000256" key="2">
    <source>
        <dbReference type="ARBA" id="ARBA00022448"/>
    </source>
</evidence>
<evidence type="ECO:0000313" key="6">
    <source>
        <dbReference type="EMBL" id="SVD55379.1"/>
    </source>
</evidence>
<dbReference type="InterPro" id="IPR003593">
    <property type="entry name" value="AAA+_ATPase"/>
</dbReference>
<dbReference type="SUPFAM" id="SSF52540">
    <property type="entry name" value="P-loop containing nucleoside triphosphate hydrolases"/>
    <property type="match status" value="1"/>
</dbReference>
<reference evidence="6" key="1">
    <citation type="submission" date="2018-05" db="EMBL/GenBank/DDBJ databases">
        <authorList>
            <person name="Lanie J.A."/>
            <person name="Ng W.-L."/>
            <person name="Kazmierczak K.M."/>
            <person name="Andrzejewski T.M."/>
            <person name="Davidsen T.M."/>
            <person name="Wayne K.J."/>
            <person name="Tettelin H."/>
            <person name="Glass J.I."/>
            <person name="Rusch D."/>
            <person name="Podicherti R."/>
            <person name="Tsui H.-C.T."/>
            <person name="Winkler M.E."/>
        </authorList>
    </citation>
    <scope>NUCLEOTIDE SEQUENCE</scope>
</reference>
<dbReference type="GO" id="GO:0016887">
    <property type="term" value="F:ATP hydrolysis activity"/>
    <property type="evidence" value="ECO:0007669"/>
    <property type="project" value="InterPro"/>
</dbReference>
<dbReference type="PROSITE" id="PS50893">
    <property type="entry name" value="ABC_TRANSPORTER_2"/>
    <property type="match status" value="1"/>
</dbReference>
<protein>
    <recommendedName>
        <fullName evidence="5">ABC transporter domain-containing protein</fullName>
    </recommendedName>
</protein>
<dbReference type="AlphaFoldDB" id="A0A382W9L5"/>
<feature type="domain" description="ABC transporter" evidence="5">
    <location>
        <begin position="1"/>
        <end position="220"/>
    </location>
</feature>
<dbReference type="InterPro" id="IPR027417">
    <property type="entry name" value="P-loop_NTPase"/>
</dbReference>
<sequence>VSYEKAGMRLIKDLSVTFNFGSLTVILGPNGAGKSLLLRLCHGLIKPSKGTVEWSGPKVSAPQRYQAMVFQRPVMLRRSVLANLSHSLKYRGINKAERTQKIENILQHTGLSRLAKVPARLLSVGEQQRLAVARAWSLDPEVLFMDEPTAALDPAATHSLENIICAIKKSGTKIIMSTHDLGQAKRLADEVLFLYRGRLLEQADASQFFEKPNNDLAQSF</sequence>
<evidence type="ECO:0000256" key="4">
    <source>
        <dbReference type="ARBA" id="ARBA00022840"/>
    </source>
</evidence>